<comment type="caution">
    <text evidence="1">The sequence shown here is derived from an EMBL/GenBank/DDBJ whole genome shotgun (WGS) entry which is preliminary data.</text>
</comment>
<gene>
    <name evidence="1" type="ORF">RPERSI_LOCUS19718</name>
</gene>
<proteinExistence type="predicted"/>
<feature type="non-terminal residue" evidence="1">
    <location>
        <position position="85"/>
    </location>
</feature>
<evidence type="ECO:0000313" key="2">
    <source>
        <dbReference type="Proteomes" id="UP000789920"/>
    </source>
</evidence>
<name>A0ACA9RI13_9GLOM</name>
<dbReference type="EMBL" id="CAJVQC010054476">
    <property type="protein sequence ID" value="CAG8794222.1"/>
    <property type="molecule type" value="Genomic_DNA"/>
</dbReference>
<sequence length="85" mass="9784">NLEYPLSQLLNKLIQNDDSWVVSQQIAAQNKFAKLINKPSALLLDPKVQYTRGQPVGSQNKKAKTFTKRDLLTFELEEIRINSRK</sequence>
<accession>A0ACA9RI13</accession>
<reference evidence="1" key="1">
    <citation type="submission" date="2021-06" db="EMBL/GenBank/DDBJ databases">
        <authorList>
            <person name="Kallberg Y."/>
            <person name="Tangrot J."/>
            <person name="Rosling A."/>
        </authorList>
    </citation>
    <scope>NUCLEOTIDE SEQUENCE</scope>
    <source>
        <strain evidence="1">MA461A</strain>
    </source>
</reference>
<keyword evidence="2" id="KW-1185">Reference proteome</keyword>
<feature type="non-terminal residue" evidence="1">
    <location>
        <position position="1"/>
    </location>
</feature>
<protein>
    <submittedName>
        <fullName evidence="1">9787_t:CDS:1</fullName>
    </submittedName>
</protein>
<organism evidence="1 2">
    <name type="scientific">Racocetra persica</name>
    <dbReference type="NCBI Taxonomy" id="160502"/>
    <lineage>
        <taxon>Eukaryota</taxon>
        <taxon>Fungi</taxon>
        <taxon>Fungi incertae sedis</taxon>
        <taxon>Mucoromycota</taxon>
        <taxon>Glomeromycotina</taxon>
        <taxon>Glomeromycetes</taxon>
        <taxon>Diversisporales</taxon>
        <taxon>Gigasporaceae</taxon>
        <taxon>Racocetra</taxon>
    </lineage>
</organism>
<dbReference type="Proteomes" id="UP000789920">
    <property type="component" value="Unassembled WGS sequence"/>
</dbReference>
<evidence type="ECO:0000313" key="1">
    <source>
        <dbReference type="EMBL" id="CAG8794222.1"/>
    </source>
</evidence>